<name>A0AAV5HTB5_9ROSI</name>
<reference evidence="1 2" key="1">
    <citation type="journal article" date="2021" name="Commun. Biol.">
        <title>The genome of Shorea leprosula (Dipterocarpaceae) highlights the ecological relevance of drought in aseasonal tropical rainforests.</title>
        <authorList>
            <person name="Ng K.K.S."/>
            <person name="Kobayashi M.J."/>
            <person name="Fawcett J.A."/>
            <person name="Hatakeyama M."/>
            <person name="Paape T."/>
            <person name="Ng C.H."/>
            <person name="Ang C.C."/>
            <person name="Tnah L.H."/>
            <person name="Lee C.T."/>
            <person name="Nishiyama T."/>
            <person name="Sese J."/>
            <person name="O'Brien M.J."/>
            <person name="Copetti D."/>
            <person name="Mohd Noor M.I."/>
            <person name="Ong R.C."/>
            <person name="Putra M."/>
            <person name="Sireger I.Z."/>
            <person name="Indrioko S."/>
            <person name="Kosugi Y."/>
            <person name="Izuno A."/>
            <person name="Isagi Y."/>
            <person name="Lee S.L."/>
            <person name="Shimizu K.K."/>
        </authorList>
    </citation>
    <scope>NUCLEOTIDE SEQUENCE [LARGE SCALE GENOMIC DNA]</scope>
    <source>
        <strain evidence="1">214</strain>
    </source>
</reference>
<dbReference type="EMBL" id="BPVZ01000005">
    <property type="protein sequence ID" value="GKU91983.1"/>
    <property type="molecule type" value="Genomic_DNA"/>
</dbReference>
<dbReference type="Proteomes" id="UP001054252">
    <property type="component" value="Unassembled WGS sequence"/>
</dbReference>
<proteinExistence type="predicted"/>
<accession>A0AAV5HTB5</accession>
<evidence type="ECO:0008006" key="3">
    <source>
        <dbReference type="Google" id="ProtNLM"/>
    </source>
</evidence>
<protein>
    <recommendedName>
        <fullName evidence="3">NADH dehydrogenase subunit 1</fullName>
    </recommendedName>
</protein>
<comment type="caution">
    <text evidence="1">The sequence shown here is derived from an EMBL/GenBank/DDBJ whole genome shotgun (WGS) entry which is preliminary data.</text>
</comment>
<organism evidence="1 2">
    <name type="scientific">Rubroshorea leprosula</name>
    <dbReference type="NCBI Taxonomy" id="152421"/>
    <lineage>
        <taxon>Eukaryota</taxon>
        <taxon>Viridiplantae</taxon>
        <taxon>Streptophyta</taxon>
        <taxon>Embryophyta</taxon>
        <taxon>Tracheophyta</taxon>
        <taxon>Spermatophyta</taxon>
        <taxon>Magnoliopsida</taxon>
        <taxon>eudicotyledons</taxon>
        <taxon>Gunneridae</taxon>
        <taxon>Pentapetalae</taxon>
        <taxon>rosids</taxon>
        <taxon>malvids</taxon>
        <taxon>Malvales</taxon>
        <taxon>Dipterocarpaceae</taxon>
        <taxon>Rubroshorea</taxon>
    </lineage>
</organism>
<sequence>MLFLMMLYIMPFKCSFICLLKLTILLCTTSFFI</sequence>
<keyword evidence="2" id="KW-1185">Reference proteome</keyword>
<evidence type="ECO:0000313" key="1">
    <source>
        <dbReference type="EMBL" id="GKU91983.1"/>
    </source>
</evidence>
<dbReference type="AlphaFoldDB" id="A0AAV5HTB5"/>
<gene>
    <name evidence="1" type="ORF">SLEP1_g5779</name>
</gene>
<evidence type="ECO:0000313" key="2">
    <source>
        <dbReference type="Proteomes" id="UP001054252"/>
    </source>
</evidence>